<dbReference type="Pfam" id="PF05257">
    <property type="entry name" value="CHAP"/>
    <property type="match status" value="1"/>
</dbReference>
<evidence type="ECO:0000313" key="3">
    <source>
        <dbReference type="EMBL" id="RVU91713.1"/>
    </source>
</evidence>
<keyword evidence="4" id="KW-1185">Reference proteome</keyword>
<sequence length="443" mass="50248">MKKEENKGGCFCKQEENQFYWSDKLTCDQRKKVLDVCKELWGEKNKKEKASQLMSIIYIETNKTFSPSADNGIGFSGLIQFNDRAAKGVGTTRAELKKMTFIKQMDYVKKYLEKRKDELNTLTDLYLLVMKPSAVGNGNKPDYVIFDESISVPDGDGSKTSKEQRIININREPWVTKYGYASNPSYMTEPGEYKKRKKWVYTRQRFEDRYGFEGGKTTVNEVTQVLTNTSYNVGRGHIFNGKCINEKESVNDNIQRAPWVNVAFEEFEKYKGITEKESPLKERISEYFKLSGSSSLTYKDAWCATFVHWCFQHTEYKDTNVKGNVGAFDWAESGNSKIKGNATKDGWVNGEKSKVFVGAIIVFSFSHVAIIVGQNKTGDKYVYLGGNQGSKVTGGQKICLGSVSKNSSDIFAIMKPKNYTPKENEKTLPTYDVEAENSNSSSR</sequence>
<evidence type="ECO:0000259" key="2">
    <source>
        <dbReference type="Pfam" id="PF05257"/>
    </source>
</evidence>
<proteinExistence type="predicted"/>
<dbReference type="EMBL" id="RQSM01000002">
    <property type="protein sequence ID" value="RVU91713.1"/>
    <property type="molecule type" value="Genomic_DNA"/>
</dbReference>
<reference evidence="3" key="1">
    <citation type="submission" date="2018-12" db="EMBL/GenBank/DDBJ databases">
        <title>Draft genome sequence of Flaovobacterium columnare ARS1 isolated from channel catfish in Alabama.</title>
        <authorList>
            <person name="Cai W."/>
            <person name="Arias C."/>
        </authorList>
    </citation>
    <scope>NUCLEOTIDE SEQUENCE [LARGE SCALE GENOMIC DNA]</scope>
    <source>
        <strain evidence="3">ARS1</strain>
    </source>
</reference>
<feature type="region of interest" description="Disordered" evidence="1">
    <location>
        <begin position="420"/>
        <end position="443"/>
    </location>
</feature>
<organism evidence="3 4">
    <name type="scientific">Flavobacterium columnare</name>
    <dbReference type="NCBI Taxonomy" id="996"/>
    <lineage>
        <taxon>Bacteria</taxon>
        <taxon>Pseudomonadati</taxon>
        <taxon>Bacteroidota</taxon>
        <taxon>Flavobacteriia</taxon>
        <taxon>Flavobacteriales</taxon>
        <taxon>Flavobacteriaceae</taxon>
        <taxon>Flavobacterium</taxon>
    </lineage>
</organism>
<feature type="domain" description="Peptidase C51" evidence="2">
    <location>
        <begin position="301"/>
        <end position="383"/>
    </location>
</feature>
<dbReference type="InterPro" id="IPR007921">
    <property type="entry name" value="CHAP_dom"/>
</dbReference>
<gene>
    <name evidence="3" type="ORF">EH230_01680</name>
</gene>
<protein>
    <recommendedName>
        <fullName evidence="2">Peptidase C51 domain-containing protein</fullName>
    </recommendedName>
</protein>
<evidence type="ECO:0000313" key="4">
    <source>
        <dbReference type="Proteomes" id="UP000288951"/>
    </source>
</evidence>
<dbReference type="Proteomes" id="UP000288951">
    <property type="component" value="Unassembled WGS sequence"/>
</dbReference>
<dbReference type="RefSeq" id="WP_164849055.1">
    <property type="nucleotide sequence ID" value="NZ_RQSM01000002.1"/>
</dbReference>
<evidence type="ECO:0000256" key="1">
    <source>
        <dbReference type="SAM" id="MobiDB-lite"/>
    </source>
</evidence>
<comment type="caution">
    <text evidence="3">The sequence shown here is derived from an EMBL/GenBank/DDBJ whole genome shotgun (WGS) entry which is preliminary data.</text>
</comment>
<name>A0A437UDJ8_9FLAO</name>
<dbReference type="AlphaFoldDB" id="A0A437UDJ8"/>
<accession>A0A437UDJ8</accession>